<reference evidence="3 4" key="1">
    <citation type="submission" date="2014-09" db="EMBL/GenBank/DDBJ databases">
        <title>Alistipes sp. 627, sp. nov., a novel member of the family Rikenellaceae isolated from human faeces.</title>
        <authorList>
            <person name="Shkoporov A.N."/>
            <person name="Chaplin A.V."/>
            <person name="Motuzova O.V."/>
            <person name="Kafarskaia L.I."/>
            <person name="Khokhlova E.V."/>
            <person name="Efimov B.A."/>
        </authorList>
    </citation>
    <scope>NUCLEOTIDE SEQUENCE [LARGE SCALE GENOMIC DNA]</scope>
    <source>
        <strain evidence="3 4">627</strain>
    </source>
</reference>
<feature type="domain" description="BACON" evidence="2">
    <location>
        <begin position="73"/>
        <end position="124"/>
    </location>
</feature>
<gene>
    <name evidence="3" type="ORF">LG35_03385</name>
</gene>
<evidence type="ECO:0000313" key="4">
    <source>
        <dbReference type="Proteomes" id="UP000030889"/>
    </source>
</evidence>
<feature type="compositionally biased region" description="Polar residues" evidence="1">
    <location>
        <begin position="121"/>
        <end position="130"/>
    </location>
</feature>
<evidence type="ECO:0000256" key="1">
    <source>
        <dbReference type="SAM" id="MobiDB-lite"/>
    </source>
</evidence>
<keyword evidence="4" id="KW-1185">Reference proteome</keyword>
<dbReference type="EMBL" id="JRGF01000003">
    <property type="protein sequence ID" value="KHE42646.1"/>
    <property type="molecule type" value="Genomic_DNA"/>
</dbReference>
<sequence length="328" mass="34494">MKRLYLTSVSALLLLTGCEQLQSLLDRQISVPDTSQLIQTVSAESTEGETTIDFITQDAWQAAISQPGEERIPEWLSVSPESGDEGGTYSMHIALLPNENNSDRTALITITCGKDEVQARITQKATDDSGNGTGDEDEDEDEDSLIFADGTPQTLTLPAAGGEIDLTFSASGPWQAEITDGVEWIVLSQAAGEAGEHSLTVTVAENAAPVQRAAEITFTCGTSAVTILITQQATETITFPDGTPQTLTLPAAGGEIDLTFSASGPWQAEITDGVEWIVLSQAAGEAGEHSLTITVAENAAPVQRAAEITFTCGTSAVTFSITQQAAEI</sequence>
<name>A0ABR4YLU1_9BACT</name>
<dbReference type="Pfam" id="PF13004">
    <property type="entry name" value="BACON"/>
    <property type="match status" value="3"/>
</dbReference>
<dbReference type="InterPro" id="IPR013783">
    <property type="entry name" value="Ig-like_fold"/>
</dbReference>
<evidence type="ECO:0000313" key="3">
    <source>
        <dbReference type="EMBL" id="KHE42646.1"/>
    </source>
</evidence>
<dbReference type="Proteomes" id="UP000030889">
    <property type="component" value="Unassembled WGS sequence"/>
</dbReference>
<dbReference type="CDD" id="cd14948">
    <property type="entry name" value="BACON"/>
    <property type="match status" value="3"/>
</dbReference>
<proteinExistence type="predicted"/>
<feature type="domain" description="BACON" evidence="2">
    <location>
        <begin position="177"/>
        <end position="231"/>
    </location>
</feature>
<dbReference type="RefSeq" id="WP_035472220.1">
    <property type="nucleotide sequence ID" value="NZ_JRGF01000003.1"/>
</dbReference>
<organism evidence="3 4">
    <name type="scientific">Alistipes inops</name>
    <dbReference type="NCBI Taxonomy" id="1501391"/>
    <lineage>
        <taxon>Bacteria</taxon>
        <taxon>Pseudomonadati</taxon>
        <taxon>Bacteroidota</taxon>
        <taxon>Bacteroidia</taxon>
        <taxon>Bacteroidales</taxon>
        <taxon>Rikenellaceae</taxon>
        <taxon>Alistipes</taxon>
    </lineage>
</organism>
<feature type="region of interest" description="Disordered" evidence="1">
    <location>
        <begin position="121"/>
        <end position="142"/>
    </location>
</feature>
<protein>
    <recommendedName>
        <fullName evidence="2">BACON domain-containing protein</fullName>
    </recommendedName>
</protein>
<feature type="domain" description="BACON" evidence="2">
    <location>
        <begin position="269"/>
        <end position="323"/>
    </location>
</feature>
<accession>A0ABR4YLU1</accession>
<dbReference type="InterPro" id="IPR024361">
    <property type="entry name" value="BACON"/>
</dbReference>
<dbReference type="PROSITE" id="PS51257">
    <property type="entry name" value="PROKAR_LIPOPROTEIN"/>
    <property type="match status" value="1"/>
</dbReference>
<comment type="caution">
    <text evidence="3">The sequence shown here is derived from an EMBL/GenBank/DDBJ whole genome shotgun (WGS) entry which is preliminary data.</text>
</comment>
<dbReference type="Gene3D" id="2.60.40.10">
    <property type="entry name" value="Immunoglobulins"/>
    <property type="match status" value="3"/>
</dbReference>
<evidence type="ECO:0000259" key="2">
    <source>
        <dbReference type="Pfam" id="PF13004"/>
    </source>
</evidence>